<dbReference type="Gene3D" id="3.40.640.10">
    <property type="entry name" value="Type I PLP-dependent aspartate aminotransferase-like (Major domain)"/>
    <property type="match status" value="1"/>
</dbReference>
<dbReference type="EMBL" id="JBHSTI010000008">
    <property type="protein sequence ID" value="MFC6238471.1"/>
    <property type="molecule type" value="Genomic_DNA"/>
</dbReference>
<comment type="cofactor">
    <cofactor evidence="1 5">
        <name>pyridoxal 5'-phosphate</name>
        <dbReference type="ChEBI" id="CHEBI:597326"/>
    </cofactor>
</comment>
<dbReference type="Proteomes" id="UP001596138">
    <property type="component" value="Unassembled WGS sequence"/>
</dbReference>
<dbReference type="Pfam" id="PF00282">
    <property type="entry name" value="Pyridoxal_deC"/>
    <property type="match status" value="1"/>
</dbReference>
<evidence type="ECO:0000313" key="7">
    <source>
        <dbReference type="Proteomes" id="UP001596138"/>
    </source>
</evidence>
<keyword evidence="3 5" id="KW-0456">Lyase</keyword>
<organism evidence="6 7">
    <name type="scientific">Longivirga aurantiaca</name>
    <dbReference type="NCBI Taxonomy" id="1837743"/>
    <lineage>
        <taxon>Bacteria</taxon>
        <taxon>Bacillati</taxon>
        <taxon>Actinomycetota</taxon>
        <taxon>Actinomycetes</taxon>
        <taxon>Sporichthyales</taxon>
        <taxon>Sporichthyaceae</taxon>
        <taxon>Longivirga</taxon>
    </lineage>
</organism>
<dbReference type="InterPro" id="IPR015421">
    <property type="entry name" value="PyrdxlP-dep_Trfase_major"/>
</dbReference>
<evidence type="ECO:0000256" key="5">
    <source>
        <dbReference type="RuleBase" id="RU000382"/>
    </source>
</evidence>
<dbReference type="Gene3D" id="6.10.140.2150">
    <property type="match status" value="1"/>
</dbReference>
<evidence type="ECO:0000313" key="6">
    <source>
        <dbReference type="EMBL" id="MFC6238471.1"/>
    </source>
</evidence>
<keyword evidence="7" id="KW-1185">Reference proteome</keyword>
<dbReference type="PANTHER" id="PTHR42735">
    <property type="match status" value="1"/>
</dbReference>
<name>A0ABW1T1R9_9ACTN</name>
<dbReference type="InterPro" id="IPR002129">
    <property type="entry name" value="PyrdxlP-dep_de-COase"/>
</dbReference>
<dbReference type="Gene3D" id="3.90.1150.10">
    <property type="entry name" value="Aspartate Aminotransferase, domain 1"/>
    <property type="match status" value="1"/>
</dbReference>
<evidence type="ECO:0000256" key="4">
    <source>
        <dbReference type="ARBA" id="ARBA00038302"/>
    </source>
</evidence>
<gene>
    <name evidence="6" type="ORF">ACFQGU_11330</name>
</gene>
<dbReference type="SUPFAM" id="SSF53383">
    <property type="entry name" value="PLP-dependent transferases"/>
    <property type="match status" value="1"/>
</dbReference>
<evidence type="ECO:0000256" key="3">
    <source>
        <dbReference type="ARBA" id="ARBA00023239"/>
    </source>
</evidence>
<dbReference type="RefSeq" id="WP_386766717.1">
    <property type="nucleotide sequence ID" value="NZ_JBHSTI010000008.1"/>
</dbReference>
<keyword evidence="2 5" id="KW-0663">Pyridoxal phosphate</keyword>
<comment type="similarity">
    <text evidence="4">Belongs to the group II decarboxylase family. Sphingosine-1-phosphate lyase subfamily.</text>
</comment>
<evidence type="ECO:0000256" key="1">
    <source>
        <dbReference type="ARBA" id="ARBA00001933"/>
    </source>
</evidence>
<comment type="caution">
    <text evidence="6">The sequence shown here is derived from an EMBL/GenBank/DDBJ whole genome shotgun (WGS) entry which is preliminary data.</text>
</comment>
<dbReference type="PANTHER" id="PTHR42735:SF6">
    <property type="entry name" value="SPHINGOSINE-1-PHOSPHATE LYASE 1"/>
    <property type="match status" value="1"/>
</dbReference>
<dbReference type="InterPro" id="IPR050477">
    <property type="entry name" value="GrpII_AminoAcid_Decarb"/>
</dbReference>
<dbReference type="InterPro" id="IPR015424">
    <property type="entry name" value="PyrdxlP-dep_Trfase"/>
</dbReference>
<dbReference type="InterPro" id="IPR015422">
    <property type="entry name" value="PyrdxlP-dep_Trfase_small"/>
</dbReference>
<evidence type="ECO:0000256" key="2">
    <source>
        <dbReference type="ARBA" id="ARBA00022898"/>
    </source>
</evidence>
<sequence>MDTEGRPVDDVLAELDAARGKDPDPHGAHLFGLTYPTGDRELERLTHAVHDRLLYSNALNPFRFPEQSRLAEEVVREVSGLVGLPSGGGGSTTSGGTESILMAVLVARQRARARGVARPVVVAPASAHPAYAKAAHFLDLDYRQAPLDPRSLTADLDALRGLVDERTALVVASAFSYPHGVLDDVAAVAAIAAESGAGCHVDACVGGMVLPFLPDPVRPWDFSVPGVTSMSVDLHKYGFVPKGCSVVLHRDGDWAGHQWFVYDQWPAGLYGSPAVAGAKSAAPVIAAWAVLQHLGRAGFEQMVASMLDTGGRIRAGFETCDGVVVNGAPVGTILSWRSERPDVSLYAVADLMEAKGWWLNRLTGTNGGEPGLHVMVSPAHAGVLDQLIPDFVDCYEEVVRTGASSDDAGRYA</sequence>
<accession>A0ABW1T1R9</accession>
<protein>
    <submittedName>
        <fullName evidence="6">Pyridoxal phosphate-dependent decarboxylase family protein</fullName>
    </submittedName>
</protein>
<reference evidence="7" key="1">
    <citation type="journal article" date="2019" name="Int. J. Syst. Evol. Microbiol.">
        <title>The Global Catalogue of Microorganisms (GCM) 10K type strain sequencing project: providing services to taxonomists for standard genome sequencing and annotation.</title>
        <authorList>
            <consortium name="The Broad Institute Genomics Platform"/>
            <consortium name="The Broad Institute Genome Sequencing Center for Infectious Disease"/>
            <person name="Wu L."/>
            <person name="Ma J."/>
        </authorList>
    </citation>
    <scope>NUCLEOTIDE SEQUENCE [LARGE SCALE GENOMIC DNA]</scope>
    <source>
        <strain evidence="7">CGMCC 4.7317</strain>
    </source>
</reference>
<proteinExistence type="inferred from homology"/>